<dbReference type="AlphaFoldDB" id="A0AAV7MFP9"/>
<dbReference type="Proteomes" id="UP001066276">
    <property type="component" value="Chromosome 9"/>
</dbReference>
<dbReference type="EMBL" id="JANPWB010000013">
    <property type="protein sequence ID" value="KAJ1102586.1"/>
    <property type="molecule type" value="Genomic_DNA"/>
</dbReference>
<evidence type="ECO:0000256" key="1">
    <source>
        <dbReference type="SAM" id="MobiDB-lite"/>
    </source>
</evidence>
<evidence type="ECO:0000313" key="2">
    <source>
        <dbReference type="EMBL" id="KAJ1102586.1"/>
    </source>
</evidence>
<organism evidence="2 3">
    <name type="scientific">Pleurodeles waltl</name>
    <name type="common">Iberian ribbed newt</name>
    <dbReference type="NCBI Taxonomy" id="8319"/>
    <lineage>
        <taxon>Eukaryota</taxon>
        <taxon>Metazoa</taxon>
        <taxon>Chordata</taxon>
        <taxon>Craniata</taxon>
        <taxon>Vertebrata</taxon>
        <taxon>Euteleostomi</taxon>
        <taxon>Amphibia</taxon>
        <taxon>Batrachia</taxon>
        <taxon>Caudata</taxon>
        <taxon>Salamandroidea</taxon>
        <taxon>Salamandridae</taxon>
        <taxon>Pleurodelinae</taxon>
        <taxon>Pleurodeles</taxon>
    </lineage>
</organism>
<accession>A0AAV7MFP9</accession>
<feature type="region of interest" description="Disordered" evidence="1">
    <location>
        <begin position="150"/>
        <end position="227"/>
    </location>
</feature>
<protein>
    <submittedName>
        <fullName evidence="2">Uncharacterized protein</fullName>
    </submittedName>
</protein>
<proteinExistence type="predicted"/>
<reference evidence="2" key="1">
    <citation type="journal article" date="2022" name="bioRxiv">
        <title>Sequencing and chromosome-scale assembly of the giantPleurodeles waltlgenome.</title>
        <authorList>
            <person name="Brown T."/>
            <person name="Elewa A."/>
            <person name="Iarovenko S."/>
            <person name="Subramanian E."/>
            <person name="Araus A.J."/>
            <person name="Petzold A."/>
            <person name="Susuki M."/>
            <person name="Suzuki K.-i.T."/>
            <person name="Hayashi T."/>
            <person name="Toyoda A."/>
            <person name="Oliveira C."/>
            <person name="Osipova E."/>
            <person name="Leigh N.D."/>
            <person name="Simon A."/>
            <person name="Yun M.H."/>
        </authorList>
    </citation>
    <scope>NUCLEOTIDE SEQUENCE</scope>
    <source>
        <strain evidence="2">20211129_DDA</strain>
        <tissue evidence="2">Liver</tissue>
    </source>
</reference>
<feature type="region of interest" description="Disordered" evidence="1">
    <location>
        <begin position="14"/>
        <end position="36"/>
    </location>
</feature>
<sequence length="227" mass="24054">MVVLGETGKLVGDGKPRSTVYSHTPPTARARAGKRGEGSLWEPRLYNTPQYATPCRVFSNNSAGLAASGCRIPSDTTDTTGCRCRCPGQDHSSVPTVKSEPASSPLPQGPAVTHLESPTDATTHNRGRRAWKFGIGQGAARGLQSSFSANTVYGTPSGPARTLSARPSRAPLLRHTPGPAGERQAPRDDPRGPETAQRQAEGRPQGTQRPAVGRPRGHRERLRGEPG</sequence>
<feature type="region of interest" description="Disordered" evidence="1">
    <location>
        <begin position="88"/>
        <end position="126"/>
    </location>
</feature>
<comment type="caution">
    <text evidence="2">The sequence shown here is derived from an EMBL/GenBank/DDBJ whole genome shotgun (WGS) entry which is preliminary data.</text>
</comment>
<gene>
    <name evidence="2" type="ORF">NDU88_000035</name>
</gene>
<name>A0AAV7MFP9_PLEWA</name>
<keyword evidence="3" id="KW-1185">Reference proteome</keyword>
<feature type="compositionally biased region" description="Polar residues" evidence="1">
    <location>
        <begin position="90"/>
        <end position="106"/>
    </location>
</feature>
<evidence type="ECO:0000313" key="3">
    <source>
        <dbReference type="Proteomes" id="UP001066276"/>
    </source>
</evidence>